<dbReference type="AlphaFoldDB" id="A0A4V1BZJ1"/>
<feature type="compositionally biased region" description="Basic and acidic residues" evidence="1">
    <location>
        <begin position="593"/>
        <end position="607"/>
    </location>
</feature>
<keyword evidence="2" id="KW-0614">Plasmid</keyword>
<sequence length="640" mass="70279">MMKYDRCGVGVCRRAESNSYATECGGDLSQSTWSRVIDCLVTSSRETGSAFLRAAIALALSVCCVTAARAGDAVDTAVDAFAIAGSSVGVTLNDTEKDIVKTVVRCVGKSLDGKKLGLDVCARGEVVKRMPPEAQPLVACMLGGKTVDACTAEAMLDRLPVEARGVTKAMASCLATRPDFGRCVTQVPSGAKYRLALELVDKLKADNRTNLGDGQTATIRNIIQVANGIRDDDWISVSYYGGVEVYKVAAKIVLNIILTPAFQPLIGPIADDIIQHRADLFARVVKAVKHTDHRAATEAVVEFYLVMHIEVACALPMPDDMRETMCGTAGKIIKGVAKAGSDVAELAERLIERPLNIPWTLWDATQRGRELASGKSNSCDSPAVYYAETYARCYHRGAKLMMTNPRGLDAMTATINHECREYYDRCYFSNRFDGLCNPQRKMFNMHVGQVARGLDEAAAKYARTFAGSITNSITYAGKEACQGLSSRSSFVAKEIEDFKKECARDLRIQVPAPGNPLDDSCGGKFTFRDTAHWLACERALDAVHPLETAAGVCRATWPKVVRHLGKKPPPRRLSEIQQDFEVGIKLPTQREPLIRRNEDVTRHRDMRVVPPQRDPSIRRNEDVTRHRDIPVVPPQRDPTR</sequence>
<geneLocation type="plasmid" evidence="2">
    <name>unnamed1</name>
</geneLocation>
<dbReference type="EMBL" id="CP038636">
    <property type="protein sequence ID" value="QBY55502.1"/>
    <property type="molecule type" value="Genomic_DNA"/>
</dbReference>
<feature type="region of interest" description="Disordered" evidence="1">
    <location>
        <begin position="593"/>
        <end position="640"/>
    </location>
</feature>
<evidence type="ECO:0000313" key="3">
    <source>
        <dbReference type="Proteomes" id="UP000295294"/>
    </source>
</evidence>
<dbReference type="RefSeq" id="WP_135706743.1">
    <property type="nucleotide sequence ID" value="NZ_CP038636.1"/>
</dbReference>
<feature type="compositionally biased region" description="Pro residues" evidence="1">
    <location>
        <begin position="631"/>
        <end position="640"/>
    </location>
</feature>
<dbReference type="KEGG" id="cox:E0W60_31245"/>
<protein>
    <submittedName>
        <fullName evidence="2">Uncharacterized protein</fullName>
    </submittedName>
</protein>
<evidence type="ECO:0000256" key="1">
    <source>
        <dbReference type="SAM" id="MobiDB-lite"/>
    </source>
</evidence>
<dbReference type="Proteomes" id="UP000295294">
    <property type="component" value="Plasmid unnamed1"/>
</dbReference>
<name>A0A4V1BZJ1_9BURK</name>
<organism evidence="2 3">
    <name type="scientific">Cupriavidus oxalaticus</name>
    <dbReference type="NCBI Taxonomy" id="96344"/>
    <lineage>
        <taxon>Bacteria</taxon>
        <taxon>Pseudomonadati</taxon>
        <taxon>Pseudomonadota</taxon>
        <taxon>Betaproteobacteria</taxon>
        <taxon>Burkholderiales</taxon>
        <taxon>Burkholderiaceae</taxon>
        <taxon>Cupriavidus</taxon>
    </lineage>
</organism>
<evidence type="ECO:0000313" key="2">
    <source>
        <dbReference type="EMBL" id="QBY55502.1"/>
    </source>
</evidence>
<proteinExistence type="predicted"/>
<gene>
    <name evidence="2" type="ORF">E0W60_31245</name>
</gene>
<accession>A0A4V1BZJ1</accession>
<feature type="compositionally biased region" description="Basic and acidic residues" evidence="1">
    <location>
        <begin position="615"/>
        <end position="629"/>
    </location>
</feature>
<reference evidence="2 3" key="1">
    <citation type="submission" date="2019-03" db="EMBL/GenBank/DDBJ databases">
        <title>Efficiently degradation of phenoxyalkanoic acid herbicides by Cupriavidus oxalaticus strain X32.</title>
        <authorList>
            <person name="Sheng X."/>
        </authorList>
    </citation>
    <scope>NUCLEOTIDE SEQUENCE [LARGE SCALE GENOMIC DNA]</scope>
    <source>
        <strain evidence="2 3">X32</strain>
        <plasmid evidence="2 3">unnamed1</plasmid>
    </source>
</reference>